<accession>A0ABN8SEI1</accession>
<keyword evidence="2" id="KW-1185">Reference proteome</keyword>
<organism evidence="1 2">
    <name type="scientific">Porites evermanni</name>
    <dbReference type="NCBI Taxonomy" id="104178"/>
    <lineage>
        <taxon>Eukaryota</taxon>
        <taxon>Metazoa</taxon>
        <taxon>Cnidaria</taxon>
        <taxon>Anthozoa</taxon>
        <taxon>Hexacorallia</taxon>
        <taxon>Scleractinia</taxon>
        <taxon>Fungiina</taxon>
        <taxon>Poritidae</taxon>
        <taxon>Porites</taxon>
    </lineage>
</organism>
<evidence type="ECO:0000313" key="2">
    <source>
        <dbReference type="Proteomes" id="UP001159427"/>
    </source>
</evidence>
<sequence length="489" mass="54794">MGTTTDPSVNTDMISPAFWLVSGREFKVTRSDDSSHTLLLQTTGNCLSGQTSRSKVTSYGDFRNGKVWSSNRCLGSCTVQYGGQYKTTHGFGQAECRSNIQSSNKIGFWCDWDGGDGSVMMIGGGGNDCNRADHGIGITETNAAWFVEESSPETEYDFGNEADTRRPPTQSYSLNLWIPSISSSIGAKVMKLTIAWLVNFQKITSYVLQPRPRDFPSENGVRESPDNEFVCSQIYRDIIQNFCSNVRSYCLCLDHRRSCEDVSSPGIYQLNFDSNKFKVYCDVTWTLIARFSNRDKKNWMRDDGHWWYDQTVAEGTTTNPSINADMISPAFWLVSGGEFRITRSDDPSHAPLLQTTGNCLGGQTFRSKITSYGVFRYREVWSSDRCVGNCTVKYGGQYETTEGFKQAECNGSLVTSNKISFWCHYRKDGSVMMIGCGGKGCERADHGIGITETNHASFEGQEGEFDFGNDAEHWYGYPTKAYSLNLWIR</sequence>
<proteinExistence type="predicted"/>
<reference evidence="1 2" key="1">
    <citation type="submission" date="2022-05" db="EMBL/GenBank/DDBJ databases">
        <authorList>
            <consortium name="Genoscope - CEA"/>
            <person name="William W."/>
        </authorList>
    </citation>
    <scope>NUCLEOTIDE SEQUENCE [LARGE SCALE GENOMIC DNA]</scope>
</reference>
<dbReference type="EMBL" id="CALNXI010002612">
    <property type="protein sequence ID" value="CAH3189397.1"/>
    <property type="molecule type" value="Genomic_DNA"/>
</dbReference>
<protein>
    <submittedName>
        <fullName evidence="1">Uncharacterized protein</fullName>
    </submittedName>
</protein>
<comment type="caution">
    <text evidence="1">The sequence shown here is derived from an EMBL/GenBank/DDBJ whole genome shotgun (WGS) entry which is preliminary data.</text>
</comment>
<evidence type="ECO:0000313" key="1">
    <source>
        <dbReference type="EMBL" id="CAH3189397.1"/>
    </source>
</evidence>
<name>A0ABN8SEI1_9CNID</name>
<dbReference type="Proteomes" id="UP001159427">
    <property type="component" value="Unassembled WGS sequence"/>
</dbReference>
<gene>
    <name evidence="1" type="ORF">PEVE_00019381</name>
</gene>